<dbReference type="OMA" id="KSKYGQW"/>
<feature type="transmembrane region" description="Helical" evidence="1">
    <location>
        <begin position="45"/>
        <end position="65"/>
    </location>
</feature>
<feature type="transmembrane region" description="Helical" evidence="1">
    <location>
        <begin position="77"/>
        <end position="95"/>
    </location>
</feature>
<dbReference type="OrthoDB" id="2017304at2759"/>
<keyword evidence="1" id="KW-0812">Transmembrane</keyword>
<dbReference type="Proteomes" id="UP000091857">
    <property type="component" value="Chromosome 16"/>
</dbReference>
<keyword evidence="1" id="KW-0472">Membrane</keyword>
<dbReference type="AlphaFoldDB" id="A0A2C9UC12"/>
<evidence type="ECO:0008006" key="4">
    <source>
        <dbReference type="Google" id="ProtNLM"/>
    </source>
</evidence>
<feature type="transmembrane region" description="Helical" evidence="1">
    <location>
        <begin position="15"/>
        <end position="38"/>
    </location>
</feature>
<proteinExistence type="predicted"/>
<feature type="transmembrane region" description="Helical" evidence="1">
    <location>
        <begin position="116"/>
        <end position="138"/>
    </location>
</feature>
<protein>
    <recommendedName>
        <fullName evidence="4">Membrane lipoprotein</fullName>
    </recommendedName>
</protein>
<dbReference type="Gramene" id="Manes.16G095600.1.v8.1">
    <property type="protein sequence ID" value="Manes.16G095600.1.v8.1.CDS.1"/>
    <property type="gene ID" value="Manes.16G095600.v8.1"/>
</dbReference>
<evidence type="ECO:0000313" key="2">
    <source>
        <dbReference type="EMBL" id="OAY27050.1"/>
    </source>
</evidence>
<comment type="caution">
    <text evidence="2">The sequence shown here is derived from an EMBL/GenBank/DDBJ whole genome shotgun (WGS) entry which is preliminary data.</text>
</comment>
<dbReference type="PANTHER" id="PTHR39113:SF1">
    <property type="entry name" value="MEMBRANE LIPOPROTEIN"/>
    <property type="match status" value="1"/>
</dbReference>
<evidence type="ECO:0000313" key="3">
    <source>
        <dbReference type="Proteomes" id="UP000091857"/>
    </source>
</evidence>
<evidence type="ECO:0000256" key="1">
    <source>
        <dbReference type="SAM" id="Phobius"/>
    </source>
</evidence>
<dbReference type="PANTHER" id="PTHR39113">
    <property type="entry name" value="MEMBRANE LIPOPROTEIN-RELATED"/>
    <property type="match status" value="1"/>
</dbReference>
<dbReference type="STRING" id="3983.A0A2C9UC12"/>
<accession>A0A2C9UC12</accession>
<name>A0A2C9UC12_MANES</name>
<dbReference type="EMBL" id="CM004402">
    <property type="protein sequence ID" value="OAY27050.1"/>
    <property type="molecule type" value="Genomic_DNA"/>
</dbReference>
<sequence length="208" mass="23194">MASTKLRSSCSFPNLLLSCLNFTLFILCSASLAPIILLRMPPTSLGFALLTVSSISLLCSFVGFYSQLSHFCFVTHISLHFASLIGQVLSILLLFTREKSSLSMIKSPRDPKEAKLLVRVECGALMAMFILQVMALALSCAVHSCWVRDYEGLEAEREAADEKRSRRIARVQEESMANAAKIAEIKAKEFDEKIKNKYGQWVKTDFEG</sequence>
<gene>
    <name evidence="2" type="ORF">MANES_16G095600v8</name>
</gene>
<keyword evidence="3" id="KW-1185">Reference proteome</keyword>
<reference evidence="3" key="1">
    <citation type="journal article" date="2016" name="Nat. Biotechnol.">
        <title>Sequencing wild and cultivated cassava and related species reveals extensive interspecific hybridization and genetic diversity.</title>
        <authorList>
            <person name="Bredeson J.V."/>
            <person name="Lyons J.B."/>
            <person name="Prochnik S.E."/>
            <person name="Wu G.A."/>
            <person name="Ha C.M."/>
            <person name="Edsinger-Gonzales E."/>
            <person name="Grimwood J."/>
            <person name="Schmutz J."/>
            <person name="Rabbi I.Y."/>
            <person name="Egesi C."/>
            <person name="Nauluvula P."/>
            <person name="Lebot V."/>
            <person name="Ndunguru J."/>
            <person name="Mkamilo G."/>
            <person name="Bart R.S."/>
            <person name="Setter T.L."/>
            <person name="Gleadow R.M."/>
            <person name="Kulakow P."/>
            <person name="Ferguson M.E."/>
            <person name="Rounsley S."/>
            <person name="Rokhsar D.S."/>
        </authorList>
    </citation>
    <scope>NUCLEOTIDE SEQUENCE [LARGE SCALE GENOMIC DNA]</scope>
    <source>
        <strain evidence="3">cv. AM560-2</strain>
    </source>
</reference>
<keyword evidence="1" id="KW-1133">Transmembrane helix</keyword>
<dbReference type="PROSITE" id="PS51257">
    <property type="entry name" value="PROKAR_LIPOPROTEIN"/>
    <property type="match status" value="1"/>
</dbReference>
<organism evidence="2 3">
    <name type="scientific">Manihot esculenta</name>
    <name type="common">Cassava</name>
    <name type="synonym">Jatropha manihot</name>
    <dbReference type="NCBI Taxonomy" id="3983"/>
    <lineage>
        <taxon>Eukaryota</taxon>
        <taxon>Viridiplantae</taxon>
        <taxon>Streptophyta</taxon>
        <taxon>Embryophyta</taxon>
        <taxon>Tracheophyta</taxon>
        <taxon>Spermatophyta</taxon>
        <taxon>Magnoliopsida</taxon>
        <taxon>eudicotyledons</taxon>
        <taxon>Gunneridae</taxon>
        <taxon>Pentapetalae</taxon>
        <taxon>rosids</taxon>
        <taxon>fabids</taxon>
        <taxon>Malpighiales</taxon>
        <taxon>Euphorbiaceae</taxon>
        <taxon>Crotonoideae</taxon>
        <taxon>Manihoteae</taxon>
        <taxon>Manihot</taxon>
    </lineage>
</organism>